<keyword evidence="5" id="KW-0539">Nucleus</keyword>
<name>A0A7J7DRX0_TRIWF</name>
<evidence type="ECO:0000256" key="3">
    <source>
        <dbReference type="ARBA" id="ARBA00023125"/>
    </source>
</evidence>
<organism evidence="6 7">
    <name type="scientific">Tripterygium wilfordii</name>
    <name type="common">Thunder God vine</name>
    <dbReference type="NCBI Taxonomy" id="458696"/>
    <lineage>
        <taxon>Eukaryota</taxon>
        <taxon>Viridiplantae</taxon>
        <taxon>Streptophyta</taxon>
        <taxon>Embryophyta</taxon>
        <taxon>Tracheophyta</taxon>
        <taxon>Spermatophyta</taxon>
        <taxon>Magnoliopsida</taxon>
        <taxon>eudicotyledons</taxon>
        <taxon>Gunneridae</taxon>
        <taxon>Pentapetalae</taxon>
        <taxon>rosids</taxon>
        <taxon>fabids</taxon>
        <taxon>Celastrales</taxon>
        <taxon>Celastraceae</taxon>
        <taxon>Tripterygium</taxon>
    </lineage>
</organism>
<dbReference type="GO" id="GO:0005634">
    <property type="term" value="C:nucleus"/>
    <property type="evidence" value="ECO:0007669"/>
    <property type="project" value="UniProtKB-SubCell"/>
</dbReference>
<sequence length="143" mass="16665">MSRNSIFHQKPSSSKGIDKQTGKVWPIEIELKKGDIENAVLVLTNNDVKTYILPYLSSDRKKQIKSEEKIYISMYDCNDAKKEYKGNGIFLQKMNSAYLLGWNEIIQKKNPQPRDTIEIRYNDSTDFEFLLTIEYVCVYALIL</sequence>
<accession>A0A7J7DRX0</accession>
<dbReference type="AlphaFoldDB" id="A0A7J7DRX0"/>
<reference evidence="6 7" key="1">
    <citation type="journal article" date="2020" name="Nat. Commun.">
        <title>Genome of Tripterygium wilfordii and identification of cytochrome P450 involved in triptolide biosynthesis.</title>
        <authorList>
            <person name="Tu L."/>
            <person name="Su P."/>
            <person name="Zhang Z."/>
            <person name="Gao L."/>
            <person name="Wang J."/>
            <person name="Hu T."/>
            <person name="Zhou J."/>
            <person name="Zhang Y."/>
            <person name="Zhao Y."/>
            <person name="Liu Y."/>
            <person name="Song Y."/>
            <person name="Tong Y."/>
            <person name="Lu Y."/>
            <person name="Yang J."/>
            <person name="Xu C."/>
            <person name="Jia M."/>
            <person name="Peters R.J."/>
            <person name="Huang L."/>
            <person name="Gao W."/>
        </authorList>
    </citation>
    <scope>NUCLEOTIDE SEQUENCE [LARGE SCALE GENOMIC DNA]</scope>
    <source>
        <strain evidence="7">cv. XIE 37</strain>
        <tissue evidence="6">Leaf</tissue>
    </source>
</reference>
<dbReference type="Proteomes" id="UP000593562">
    <property type="component" value="Unassembled WGS sequence"/>
</dbReference>
<dbReference type="PANTHER" id="PTHR34269">
    <property type="entry name" value="TRANSCRIPTION FACTOR B3-DOMAIN FAMILY-RELATED"/>
    <property type="match status" value="1"/>
</dbReference>
<keyword evidence="4" id="KW-0804">Transcription</keyword>
<keyword evidence="2" id="KW-0805">Transcription regulation</keyword>
<dbReference type="InParanoid" id="A0A7J7DRX0"/>
<dbReference type="PANTHER" id="PTHR34269:SF11">
    <property type="entry name" value="B3 DOMAIN PROTEIN"/>
    <property type="match status" value="1"/>
</dbReference>
<evidence type="ECO:0000313" key="6">
    <source>
        <dbReference type="EMBL" id="KAF5748876.1"/>
    </source>
</evidence>
<comment type="caution">
    <text evidence="6">The sequence shown here is derived from an EMBL/GenBank/DDBJ whole genome shotgun (WGS) entry which is preliminary data.</text>
</comment>
<evidence type="ECO:0000256" key="1">
    <source>
        <dbReference type="ARBA" id="ARBA00004123"/>
    </source>
</evidence>
<evidence type="ECO:0000256" key="4">
    <source>
        <dbReference type="ARBA" id="ARBA00023163"/>
    </source>
</evidence>
<gene>
    <name evidence="6" type="ORF">HS088_TW04G00837</name>
</gene>
<keyword evidence="3" id="KW-0238">DNA-binding</keyword>
<dbReference type="InterPro" id="IPR051442">
    <property type="entry name" value="B3_domain"/>
</dbReference>
<evidence type="ECO:0000256" key="2">
    <source>
        <dbReference type="ARBA" id="ARBA00023015"/>
    </source>
</evidence>
<comment type="subcellular location">
    <subcellularLocation>
        <location evidence="1">Nucleus</location>
    </subcellularLocation>
</comment>
<dbReference type="EMBL" id="JAAARO010000004">
    <property type="protein sequence ID" value="KAF5748876.1"/>
    <property type="molecule type" value="Genomic_DNA"/>
</dbReference>
<evidence type="ECO:0008006" key="8">
    <source>
        <dbReference type="Google" id="ProtNLM"/>
    </source>
</evidence>
<proteinExistence type="predicted"/>
<evidence type="ECO:0000256" key="5">
    <source>
        <dbReference type="ARBA" id="ARBA00023242"/>
    </source>
</evidence>
<evidence type="ECO:0000313" key="7">
    <source>
        <dbReference type="Proteomes" id="UP000593562"/>
    </source>
</evidence>
<dbReference type="GO" id="GO:0003677">
    <property type="term" value="F:DNA binding"/>
    <property type="evidence" value="ECO:0007669"/>
    <property type="project" value="UniProtKB-KW"/>
</dbReference>
<dbReference type="Gene3D" id="2.40.330.10">
    <property type="entry name" value="DNA-binding pseudobarrel domain"/>
    <property type="match status" value="1"/>
</dbReference>
<keyword evidence="7" id="KW-1185">Reference proteome</keyword>
<protein>
    <recommendedName>
        <fullName evidence="8">B3 domain-containing protein</fullName>
    </recommendedName>
</protein>
<dbReference type="InterPro" id="IPR015300">
    <property type="entry name" value="DNA-bd_pseudobarrel_sf"/>
</dbReference>